<feature type="transmembrane region" description="Helical" evidence="1">
    <location>
        <begin position="55"/>
        <end position="76"/>
    </location>
</feature>
<keyword evidence="1" id="KW-0812">Transmembrane</keyword>
<evidence type="ECO:0000313" key="2">
    <source>
        <dbReference type="EMBL" id="SHH19683.1"/>
    </source>
</evidence>
<gene>
    <name evidence="2" type="ORF">SAMN05443575_3406</name>
</gene>
<evidence type="ECO:0000313" key="3">
    <source>
        <dbReference type="Proteomes" id="UP000186132"/>
    </source>
</evidence>
<dbReference type="EMBL" id="FQVU01000005">
    <property type="protein sequence ID" value="SHH19683.1"/>
    <property type="molecule type" value="Genomic_DNA"/>
</dbReference>
<dbReference type="Proteomes" id="UP000186132">
    <property type="component" value="Unassembled WGS sequence"/>
</dbReference>
<feature type="transmembrane region" description="Helical" evidence="1">
    <location>
        <begin position="128"/>
        <end position="149"/>
    </location>
</feature>
<reference evidence="2 3" key="1">
    <citation type="submission" date="2016-11" db="EMBL/GenBank/DDBJ databases">
        <authorList>
            <person name="Jaros S."/>
            <person name="Januszkiewicz K."/>
            <person name="Wedrychowicz H."/>
        </authorList>
    </citation>
    <scope>NUCLEOTIDE SEQUENCE [LARGE SCALE GENOMIC DNA]</scope>
    <source>
        <strain evidence="2 3">DSM 45627</strain>
    </source>
</reference>
<feature type="transmembrane region" description="Helical" evidence="1">
    <location>
        <begin position="96"/>
        <end position="116"/>
    </location>
</feature>
<dbReference type="OrthoDB" id="4827239at2"/>
<dbReference type="AlphaFoldDB" id="A0A1M5R1L6"/>
<organism evidence="2 3">
    <name type="scientific">Jatrophihabitans endophyticus</name>
    <dbReference type="NCBI Taxonomy" id="1206085"/>
    <lineage>
        <taxon>Bacteria</taxon>
        <taxon>Bacillati</taxon>
        <taxon>Actinomycetota</taxon>
        <taxon>Actinomycetes</taxon>
        <taxon>Jatrophihabitantales</taxon>
        <taxon>Jatrophihabitantaceae</taxon>
        <taxon>Jatrophihabitans</taxon>
    </lineage>
</organism>
<keyword evidence="1" id="KW-0472">Membrane</keyword>
<sequence length="215" mass="22289">MITWYLARGSGLAALVLLSVATGLGAVTSRRGSTGRRAVVDAAGRRYLVQYLHRATAGLGLVTLALHLVAILSDSYAGVGWQGALVPFTSGYRPGWVALGSIAAYLFVGVAVLGLARGRMAAGPGGARVWRGLHSLAYAGWLAALWHGFVTGSDSEVGWVRLLYVGCLVAVLGCVAARVAQPRRRDAAGRFAAAPRATTPLSPVSTVPSPRGALR</sequence>
<dbReference type="RefSeq" id="WP_073391623.1">
    <property type="nucleotide sequence ID" value="NZ_FQVU01000005.1"/>
</dbReference>
<accession>A0A1M5R1L6</accession>
<keyword evidence="1" id="KW-1133">Transmembrane helix</keyword>
<name>A0A1M5R1L6_9ACTN</name>
<evidence type="ECO:0008006" key="4">
    <source>
        <dbReference type="Google" id="ProtNLM"/>
    </source>
</evidence>
<feature type="transmembrane region" description="Helical" evidence="1">
    <location>
        <begin position="6"/>
        <end position="27"/>
    </location>
</feature>
<evidence type="ECO:0000256" key="1">
    <source>
        <dbReference type="SAM" id="Phobius"/>
    </source>
</evidence>
<proteinExistence type="predicted"/>
<keyword evidence="3" id="KW-1185">Reference proteome</keyword>
<dbReference type="STRING" id="1206085.SAMN05443575_3406"/>
<protein>
    <recommendedName>
        <fullName evidence="4">Ferric reductase like transmembrane component</fullName>
    </recommendedName>
</protein>
<feature type="transmembrane region" description="Helical" evidence="1">
    <location>
        <begin position="161"/>
        <end position="180"/>
    </location>
</feature>